<dbReference type="InterPro" id="IPR036047">
    <property type="entry name" value="F-box-like_dom_sf"/>
</dbReference>
<dbReference type="EMBL" id="JAGFBR010000006">
    <property type="protein sequence ID" value="KAH0465408.1"/>
    <property type="molecule type" value="Genomic_DNA"/>
</dbReference>
<protein>
    <recommendedName>
        <fullName evidence="2">F-box domain-containing protein</fullName>
    </recommendedName>
</protein>
<feature type="region of interest" description="Disordered" evidence="1">
    <location>
        <begin position="1"/>
        <end position="21"/>
    </location>
</feature>
<dbReference type="PANTHER" id="PTHR31960:SF30">
    <property type="entry name" value="OS04G0571300 PROTEIN"/>
    <property type="match status" value="1"/>
</dbReference>
<organism evidence="3 4">
    <name type="scientific">Dendrobium chrysotoxum</name>
    <name type="common">Orchid</name>
    <dbReference type="NCBI Taxonomy" id="161865"/>
    <lineage>
        <taxon>Eukaryota</taxon>
        <taxon>Viridiplantae</taxon>
        <taxon>Streptophyta</taxon>
        <taxon>Embryophyta</taxon>
        <taxon>Tracheophyta</taxon>
        <taxon>Spermatophyta</taxon>
        <taxon>Magnoliopsida</taxon>
        <taxon>Liliopsida</taxon>
        <taxon>Asparagales</taxon>
        <taxon>Orchidaceae</taxon>
        <taxon>Epidendroideae</taxon>
        <taxon>Malaxideae</taxon>
        <taxon>Dendrobiinae</taxon>
        <taxon>Dendrobium</taxon>
    </lineage>
</organism>
<comment type="caution">
    <text evidence="3">The sequence shown here is derived from an EMBL/GenBank/DDBJ whole genome shotgun (WGS) entry which is preliminary data.</text>
</comment>
<evidence type="ECO:0000256" key="1">
    <source>
        <dbReference type="SAM" id="MobiDB-lite"/>
    </source>
</evidence>
<evidence type="ECO:0000313" key="4">
    <source>
        <dbReference type="Proteomes" id="UP000775213"/>
    </source>
</evidence>
<sequence>MGAAASSVLGPEGDGGAQDTGLGDLPESCIAEVMLHLDPPGICKLAKLSRTFRGAASGDFVWKTKLPSNYHYLLEKASDDRELRVPLTKKEIFARLCRQNPFDGGTKYGRYIILTCGDFGRMQEFWLEKHRGRFCMSISSKSFLITGIDDRRYWNYIPTEESRFLSVAYLQQIWWFEVVGEIQFCFPPGTYSLYFRLYLGRPSRRLGRRICNTEHIHGWDIKPVRFQLWTSDGQHTLCQCTIDDPGCWIRYHVGDFEVMSSDVPIKVKFSMEQIDCTHTKGGLCVDSVLIYPKQLRQEKSSPLGVVPSEEVPWLGMDLPC</sequence>
<dbReference type="Pfam" id="PF00646">
    <property type="entry name" value="F-box"/>
    <property type="match status" value="1"/>
</dbReference>
<dbReference type="SMART" id="SM00256">
    <property type="entry name" value="FBOX"/>
    <property type="match status" value="1"/>
</dbReference>
<proteinExistence type="predicted"/>
<evidence type="ECO:0000313" key="3">
    <source>
        <dbReference type="EMBL" id="KAH0465408.1"/>
    </source>
</evidence>
<dbReference type="AlphaFoldDB" id="A0AAV7HD92"/>
<accession>A0AAV7HD92</accession>
<name>A0AAV7HD92_DENCH</name>
<dbReference type="PROSITE" id="PS50181">
    <property type="entry name" value="FBOX"/>
    <property type="match status" value="1"/>
</dbReference>
<feature type="domain" description="F-box" evidence="2">
    <location>
        <begin position="19"/>
        <end position="65"/>
    </location>
</feature>
<keyword evidence="4" id="KW-1185">Reference proteome</keyword>
<dbReference type="Pfam" id="PF14299">
    <property type="entry name" value="PP2"/>
    <property type="match status" value="1"/>
</dbReference>
<dbReference type="CDD" id="cd22162">
    <property type="entry name" value="F-box_AtSKIP3-like"/>
    <property type="match status" value="1"/>
</dbReference>
<gene>
    <name evidence="3" type="ORF">IEQ34_005511</name>
</gene>
<reference evidence="3 4" key="1">
    <citation type="journal article" date="2021" name="Hortic Res">
        <title>Chromosome-scale assembly of the Dendrobium chrysotoxum genome enhances the understanding of orchid evolution.</title>
        <authorList>
            <person name="Zhang Y."/>
            <person name="Zhang G.Q."/>
            <person name="Zhang D."/>
            <person name="Liu X.D."/>
            <person name="Xu X.Y."/>
            <person name="Sun W.H."/>
            <person name="Yu X."/>
            <person name="Zhu X."/>
            <person name="Wang Z.W."/>
            <person name="Zhao X."/>
            <person name="Zhong W.Y."/>
            <person name="Chen H."/>
            <person name="Yin W.L."/>
            <person name="Huang T."/>
            <person name="Niu S.C."/>
            <person name="Liu Z.J."/>
        </authorList>
    </citation>
    <scope>NUCLEOTIDE SEQUENCE [LARGE SCALE GENOMIC DNA]</scope>
    <source>
        <strain evidence="3">Lindl</strain>
    </source>
</reference>
<evidence type="ECO:0000259" key="2">
    <source>
        <dbReference type="PROSITE" id="PS50181"/>
    </source>
</evidence>
<dbReference type="PANTHER" id="PTHR31960">
    <property type="entry name" value="F-BOX PROTEIN PP2-A15"/>
    <property type="match status" value="1"/>
</dbReference>
<dbReference type="Proteomes" id="UP000775213">
    <property type="component" value="Unassembled WGS sequence"/>
</dbReference>
<dbReference type="SUPFAM" id="SSF81383">
    <property type="entry name" value="F-box domain"/>
    <property type="match status" value="1"/>
</dbReference>
<dbReference type="InterPro" id="IPR001810">
    <property type="entry name" value="F-box_dom"/>
</dbReference>
<dbReference type="InterPro" id="IPR025886">
    <property type="entry name" value="PP2-like"/>
</dbReference>